<feature type="compositionally biased region" description="Low complexity" evidence="5">
    <location>
        <begin position="157"/>
        <end position="170"/>
    </location>
</feature>
<reference evidence="7 8" key="1">
    <citation type="submission" date="2020-05" db="EMBL/GenBank/DDBJ databases">
        <title>Vigna angularis (adzuki bean) Var. LongXiaoDou No. 4 denovo assembly.</title>
        <authorList>
            <person name="Xiang H."/>
        </authorList>
    </citation>
    <scope>NUCLEOTIDE SEQUENCE [LARGE SCALE GENOMIC DNA]</scope>
    <source>
        <tissue evidence="7">Leaf</tissue>
    </source>
</reference>
<dbReference type="PANTHER" id="PTHR46807">
    <property type="entry name" value="TRANSCRIPTION FACTOR PIF3"/>
    <property type="match status" value="1"/>
</dbReference>
<dbReference type="AlphaFoldDB" id="A0A8T0L2C1"/>
<feature type="domain" description="BHLH" evidence="6">
    <location>
        <begin position="312"/>
        <end position="367"/>
    </location>
</feature>
<dbReference type="InterPro" id="IPR044273">
    <property type="entry name" value="PIF3-like"/>
</dbReference>
<feature type="compositionally biased region" description="Basic and acidic residues" evidence="5">
    <location>
        <begin position="173"/>
        <end position="202"/>
    </location>
</feature>
<dbReference type="GO" id="GO:0003700">
    <property type="term" value="F:DNA-binding transcription factor activity"/>
    <property type="evidence" value="ECO:0007669"/>
    <property type="project" value="InterPro"/>
</dbReference>
<feature type="compositionally biased region" description="Basic and acidic residues" evidence="5">
    <location>
        <begin position="272"/>
        <end position="282"/>
    </location>
</feature>
<dbReference type="GO" id="GO:0010017">
    <property type="term" value="P:red or far-red light signaling pathway"/>
    <property type="evidence" value="ECO:0007669"/>
    <property type="project" value="UniProtKB-ARBA"/>
</dbReference>
<evidence type="ECO:0000256" key="1">
    <source>
        <dbReference type="ARBA" id="ARBA00004123"/>
    </source>
</evidence>
<gene>
    <name evidence="7" type="ORF">HKW66_Vig0052240</name>
</gene>
<dbReference type="EMBL" id="JABFOF010000002">
    <property type="protein sequence ID" value="KAG2405969.1"/>
    <property type="molecule type" value="Genomic_DNA"/>
</dbReference>
<keyword evidence="4" id="KW-0539">Nucleus</keyword>
<evidence type="ECO:0000256" key="5">
    <source>
        <dbReference type="SAM" id="MobiDB-lite"/>
    </source>
</evidence>
<dbReference type="GO" id="GO:0005634">
    <property type="term" value="C:nucleus"/>
    <property type="evidence" value="ECO:0007669"/>
    <property type="project" value="UniProtKB-SubCell"/>
</dbReference>
<feature type="region of interest" description="Disordered" evidence="5">
    <location>
        <begin position="135"/>
        <end position="324"/>
    </location>
</feature>
<comment type="caution">
    <text evidence="7">The sequence shown here is derived from an EMBL/GenBank/DDBJ whole genome shotgun (WGS) entry which is preliminary data.</text>
</comment>
<feature type="region of interest" description="Disordered" evidence="5">
    <location>
        <begin position="419"/>
        <end position="449"/>
    </location>
</feature>
<feature type="compositionally biased region" description="Low complexity" evidence="5">
    <location>
        <begin position="255"/>
        <end position="264"/>
    </location>
</feature>
<protein>
    <submittedName>
        <fullName evidence="7">Transcription factor PIF1 Basic helix-loop-helix protein</fullName>
    </submittedName>
</protein>
<dbReference type="Gene3D" id="4.10.280.10">
    <property type="entry name" value="Helix-loop-helix DNA-binding domain"/>
    <property type="match status" value="1"/>
</dbReference>
<name>A0A8T0L2C1_PHAAN</name>
<evidence type="ECO:0000256" key="2">
    <source>
        <dbReference type="ARBA" id="ARBA00023015"/>
    </source>
</evidence>
<dbReference type="PANTHER" id="PTHR46807:SF8">
    <property type="entry name" value="TRANSCRIPTION FACTOR PIF1-LIKE ISOFORM X2"/>
    <property type="match status" value="1"/>
</dbReference>
<evidence type="ECO:0000256" key="3">
    <source>
        <dbReference type="ARBA" id="ARBA00023163"/>
    </source>
</evidence>
<dbReference type="Proteomes" id="UP000743370">
    <property type="component" value="Unassembled WGS sequence"/>
</dbReference>
<comment type="subcellular location">
    <subcellularLocation>
        <location evidence="1">Nucleus</location>
    </subcellularLocation>
</comment>
<feature type="compositionally biased region" description="Polar residues" evidence="5">
    <location>
        <begin position="426"/>
        <end position="436"/>
    </location>
</feature>
<sequence>MFSSFHALKTENIRGIYHYSLFQICGVNFKLSQSNLVYAVNSALMMTTESVVEIRVWKDKSEENNDRPRTKLRILSLVWVCICEVLLKPQREEQKTDAAAQKLPRCLRRRSLRGQGDSTAARQFQSTSLHARRRNGFLATLSNRRRRPYRPPPHVRTASTSNSAAETAGTEDAELRVLRAAQHESRRGEREGIREGIHRVDSCETPAATAAAVSRVSETVRNAAEPTEGGAGGPVPSTSAGDGRSTMMCDVTMASSPGSSSTSGEPVQVAQAEERKRKGREAEEWDSQSEDVDFESEAKKQARGSTSTKRSRAAEVHNLSERRRRDRINEKMRALQELIPRCNKMMSMGCGMVPMMFPGIQQYMPAMGMGVGMGMGMEMGMNRPVMPFPNMLPGSALPAATAAAHLGPRFPMPPFHMPRVPAPDSSRMQAENQSDKNMVAAGPPDPNHSRLPNFTDPYQQYLGPHQMQFQVIQVRFSDT</sequence>
<dbReference type="PROSITE" id="PS50888">
    <property type="entry name" value="BHLH"/>
    <property type="match status" value="1"/>
</dbReference>
<feature type="compositionally biased region" description="Basic and acidic residues" evidence="5">
    <location>
        <begin position="312"/>
        <end position="324"/>
    </location>
</feature>
<accession>A0A8T0L2C1</accession>
<keyword evidence="3" id="KW-0804">Transcription</keyword>
<organism evidence="7 8">
    <name type="scientific">Phaseolus angularis</name>
    <name type="common">Azuki bean</name>
    <name type="synonym">Vigna angularis</name>
    <dbReference type="NCBI Taxonomy" id="3914"/>
    <lineage>
        <taxon>Eukaryota</taxon>
        <taxon>Viridiplantae</taxon>
        <taxon>Streptophyta</taxon>
        <taxon>Embryophyta</taxon>
        <taxon>Tracheophyta</taxon>
        <taxon>Spermatophyta</taxon>
        <taxon>Magnoliopsida</taxon>
        <taxon>eudicotyledons</taxon>
        <taxon>Gunneridae</taxon>
        <taxon>Pentapetalae</taxon>
        <taxon>rosids</taxon>
        <taxon>fabids</taxon>
        <taxon>Fabales</taxon>
        <taxon>Fabaceae</taxon>
        <taxon>Papilionoideae</taxon>
        <taxon>50 kb inversion clade</taxon>
        <taxon>NPAAA clade</taxon>
        <taxon>indigoferoid/millettioid clade</taxon>
        <taxon>Phaseoleae</taxon>
        <taxon>Vigna</taxon>
    </lineage>
</organism>
<evidence type="ECO:0000313" key="7">
    <source>
        <dbReference type="EMBL" id="KAG2405969.1"/>
    </source>
</evidence>
<evidence type="ECO:0000256" key="4">
    <source>
        <dbReference type="ARBA" id="ARBA00023242"/>
    </source>
</evidence>
<evidence type="ECO:0000313" key="8">
    <source>
        <dbReference type="Proteomes" id="UP000743370"/>
    </source>
</evidence>
<dbReference type="SUPFAM" id="SSF47459">
    <property type="entry name" value="HLH, helix-loop-helix DNA-binding domain"/>
    <property type="match status" value="1"/>
</dbReference>
<dbReference type="Pfam" id="PF00010">
    <property type="entry name" value="HLH"/>
    <property type="match status" value="1"/>
</dbReference>
<dbReference type="InterPro" id="IPR036638">
    <property type="entry name" value="HLH_DNA-bd_sf"/>
</dbReference>
<proteinExistence type="predicted"/>
<feature type="compositionally biased region" description="Acidic residues" evidence="5">
    <location>
        <begin position="283"/>
        <end position="295"/>
    </location>
</feature>
<keyword evidence="2" id="KW-0805">Transcription regulation</keyword>
<evidence type="ECO:0000259" key="6">
    <source>
        <dbReference type="PROSITE" id="PS50888"/>
    </source>
</evidence>
<dbReference type="GO" id="GO:0046983">
    <property type="term" value="F:protein dimerization activity"/>
    <property type="evidence" value="ECO:0007669"/>
    <property type="project" value="InterPro"/>
</dbReference>
<dbReference type="InterPro" id="IPR011598">
    <property type="entry name" value="bHLH_dom"/>
</dbReference>